<dbReference type="PROSITE" id="PS50005">
    <property type="entry name" value="TPR"/>
    <property type="match status" value="3"/>
</dbReference>
<organism evidence="6">
    <name type="scientific">Naegleria gruberi</name>
    <name type="common">Amoeba</name>
    <dbReference type="NCBI Taxonomy" id="5762"/>
    <lineage>
        <taxon>Eukaryota</taxon>
        <taxon>Discoba</taxon>
        <taxon>Heterolobosea</taxon>
        <taxon>Tetramitia</taxon>
        <taxon>Eutetramitia</taxon>
        <taxon>Vahlkampfiidae</taxon>
        <taxon>Naegleria</taxon>
    </lineage>
</organism>
<evidence type="ECO:0000313" key="5">
    <source>
        <dbReference type="EMBL" id="EFC44147.1"/>
    </source>
</evidence>
<evidence type="ECO:0000256" key="2">
    <source>
        <dbReference type="ARBA" id="ARBA00022803"/>
    </source>
</evidence>
<dbReference type="RefSeq" id="XP_002676891.1">
    <property type="nucleotide sequence ID" value="XM_002676845.1"/>
</dbReference>
<name>D2VFV4_NAEGR</name>
<keyword evidence="1" id="KW-0677">Repeat</keyword>
<feature type="compositionally biased region" description="Low complexity" evidence="4">
    <location>
        <begin position="31"/>
        <end position="59"/>
    </location>
</feature>
<dbReference type="Pfam" id="PF00515">
    <property type="entry name" value="TPR_1"/>
    <property type="match status" value="1"/>
</dbReference>
<feature type="repeat" description="TPR" evidence="3">
    <location>
        <begin position="436"/>
        <end position="469"/>
    </location>
</feature>
<dbReference type="SMART" id="SM00028">
    <property type="entry name" value="TPR"/>
    <property type="match status" value="5"/>
</dbReference>
<feature type="region of interest" description="Disordered" evidence="4">
    <location>
        <begin position="115"/>
        <end position="197"/>
    </location>
</feature>
<gene>
    <name evidence="5" type="ORF">NAEGRDRAFT_67756</name>
</gene>
<keyword evidence="6" id="KW-1185">Reference proteome</keyword>
<feature type="region of interest" description="Disordered" evidence="4">
    <location>
        <begin position="1"/>
        <end position="59"/>
    </location>
</feature>
<reference evidence="5 6" key="1">
    <citation type="journal article" date="2010" name="Cell">
        <title>The genome of Naegleria gruberi illuminates early eukaryotic versatility.</title>
        <authorList>
            <person name="Fritz-Laylin L.K."/>
            <person name="Prochnik S.E."/>
            <person name="Ginger M.L."/>
            <person name="Dacks J.B."/>
            <person name="Carpenter M.L."/>
            <person name="Field M.C."/>
            <person name="Kuo A."/>
            <person name="Paredez A."/>
            <person name="Chapman J."/>
            <person name="Pham J."/>
            <person name="Shu S."/>
            <person name="Neupane R."/>
            <person name="Cipriano M."/>
            <person name="Mancuso J."/>
            <person name="Tu H."/>
            <person name="Salamov A."/>
            <person name="Lindquist E."/>
            <person name="Shapiro H."/>
            <person name="Lucas S."/>
            <person name="Grigoriev I.V."/>
            <person name="Cande W.Z."/>
            <person name="Fulton C."/>
            <person name="Rokhsar D.S."/>
            <person name="Dawson S.C."/>
        </authorList>
    </citation>
    <scope>NUCLEOTIDE SEQUENCE [LARGE SCALE GENOMIC DNA]</scope>
    <source>
        <strain evidence="5 6">NEG-M</strain>
    </source>
</reference>
<feature type="region of interest" description="Disordered" evidence="4">
    <location>
        <begin position="83"/>
        <end position="102"/>
    </location>
</feature>
<dbReference type="InParanoid" id="D2VFV4"/>
<dbReference type="VEuPathDB" id="AmoebaDB:NAEGRDRAFT_67756"/>
<feature type="compositionally biased region" description="Polar residues" evidence="4">
    <location>
        <begin position="90"/>
        <end position="102"/>
    </location>
</feature>
<dbReference type="InterPro" id="IPR051685">
    <property type="entry name" value="Ycf3/AcsC/BcsC/TPR_MFPF"/>
</dbReference>
<dbReference type="PROSITE" id="PS50293">
    <property type="entry name" value="TPR_REGION"/>
    <property type="match status" value="1"/>
</dbReference>
<dbReference type="PANTHER" id="PTHR44943">
    <property type="entry name" value="CELLULOSE SYNTHASE OPERON PROTEIN C"/>
    <property type="match status" value="1"/>
</dbReference>
<dbReference type="GeneID" id="8848130"/>
<dbReference type="PANTHER" id="PTHR44943:SF4">
    <property type="entry name" value="TPR REPEAT-CONTAINING PROTEIN MJ0798"/>
    <property type="match status" value="1"/>
</dbReference>
<feature type="compositionally biased region" description="Low complexity" evidence="4">
    <location>
        <begin position="119"/>
        <end position="131"/>
    </location>
</feature>
<protein>
    <submittedName>
        <fullName evidence="5">Predicted protein</fullName>
    </submittedName>
</protein>
<accession>D2VFV4</accession>
<dbReference type="AlphaFoldDB" id="D2VFV4"/>
<feature type="repeat" description="TPR" evidence="3">
    <location>
        <begin position="605"/>
        <end position="638"/>
    </location>
</feature>
<feature type="repeat" description="TPR" evidence="3">
    <location>
        <begin position="639"/>
        <end position="672"/>
    </location>
</feature>
<proteinExistence type="predicted"/>
<dbReference type="Pfam" id="PF13181">
    <property type="entry name" value="TPR_8"/>
    <property type="match status" value="2"/>
</dbReference>
<dbReference type="OrthoDB" id="2423701at2759"/>
<evidence type="ECO:0000256" key="3">
    <source>
        <dbReference type="PROSITE-ProRule" id="PRU00339"/>
    </source>
</evidence>
<evidence type="ECO:0000256" key="4">
    <source>
        <dbReference type="SAM" id="MobiDB-lite"/>
    </source>
</evidence>
<dbReference type="OMA" id="ENTIVHT"/>
<dbReference type="Proteomes" id="UP000006671">
    <property type="component" value="Unassembled WGS sequence"/>
</dbReference>
<dbReference type="InterPro" id="IPR011990">
    <property type="entry name" value="TPR-like_helical_dom_sf"/>
</dbReference>
<sequence length="703" mass="78911">MSETSSTTAADNSASTTPITSPRVIKRVVVRRVVQSSSNNNTNTNNNTQTTSTESNGNNIEVSVQFPSDENITETTTNLTSALSLSPNNQTGLSSSVSPPSFNGLNSPIMIVSREDESLSSQSSPSPNNKSVLSTTMNGTRKENDSCVSPSLFVDGRKTMSNSDINQQSTNKKTDQSRSTSNLASPPSNNNRHSSGGGVFGFLQRIASPLLSSTPLEQKQYSASFTEGSSTNSYLARQLSPRSSSSIEETEDMRARSGGKAIANVQLADEQVVSGFLKDCQSLREKRKIAELEKLCRDFLPRYYSSKSNMAKVHIYLALALREGLLFKDALHHFEEAFELENEDHVNNNEGENTIVHTNSFTIADYAHTLFCDRQYELAREYFEKALSISIKENQSNAEELRSAIILCQIMSPNIDPSQKAELIDDLLKKSNNNQAFTYYVIGLYYEKLHDYNKAIEYYTLSLKREPSYDCNYERIGTCQSKIGLLERAKCNLDMACTLNKQNFRAILALSKLHIRGGMTGSCKTKLKIIIERSVQLVNSSSDKLRLYMVLAESFYILGIIKSSCEFETNFEKVKSLFREAIHYYSMYHELVQDDAEELEHYSAESYYNTIGLCYLYMKEFETAMDMFNKASQVSPKSCDGIYNKGVVMEQLGLYKEALQYYNKALKIAPNDQDSQDAVKRVQRKYKNSLYTNYGMIGLDICK</sequence>
<dbReference type="EMBL" id="GG738869">
    <property type="protein sequence ID" value="EFC44147.1"/>
    <property type="molecule type" value="Genomic_DNA"/>
</dbReference>
<evidence type="ECO:0000313" key="6">
    <source>
        <dbReference type="Proteomes" id="UP000006671"/>
    </source>
</evidence>
<feature type="compositionally biased region" description="Low complexity" evidence="4">
    <location>
        <begin position="1"/>
        <end position="17"/>
    </location>
</feature>
<feature type="compositionally biased region" description="Polar residues" evidence="4">
    <location>
        <begin position="159"/>
        <end position="194"/>
    </location>
</feature>
<keyword evidence="2 3" id="KW-0802">TPR repeat</keyword>
<dbReference type="InterPro" id="IPR019734">
    <property type="entry name" value="TPR_rpt"/>
</dbReference>
<dbReference type="Gene3D" id="1.25.40.10">
    <property type="entry name" value="Tetratricopeptide repeat domain"/>
    <property type="match status" value="2"/>
</dbReference>
<dbReference type="SUPFAM" id="SSF48452">
    <property type="entry name" value="TPR-like"/>
    <property type="match status" value="1"/>
</dbReference>
<evidence type="ECO:0000256" key="1">
    <source>
        <dbReference type="ARBA" id="ARBA00022737"/>
    </source>
</evidence>
<dbReference type="KEGG" id="ngr:NAEGRDRAFT_67756"/>